<protein>
    <submittedName>
        <fullName evidence="3">Folate-binding protein</fullName>
    </submittedName>
</protein>
<sequence>MVEVSTTAFIDRSDWGRIQITGDDRLRFLHNQTTNAFEQLAPGQGCETVLVTSTARTLDLVSAYVDNSSVLLMVSPGMADELIAWMDRYIFFADKVNLSNQTEVTFAITILGPETDQLLTKLELPQPDTAPYSHILANWPAGNVEIQVVRETGLGIPGYTLIGAKEHGPALQNWLIEQKISCLSAQEWEVLRIRQGRPMPGKELTDKDNPLEAGLWHTVSFEKGCYIGQETIARLNTYQGVKKQLWGFKLDKLVPADAALSLEGAPMGKITSVVADDTGVWGLGYLRTKAGGAGLTLEVEDTTAEAIDLPFLSRGYLDASQSPITAP</sequence>
<dbReference type="InterPro" id="IPR045179">
    <property type="entry name" value="YgfZ/GcvT"/>
</dbReference>
<gene>
    <name evidence="3" type="ORF">DXZ20_11615</name>
</gene>
<dbReference type="GO" id="GO:0016226">
    <property type="term" value="P:iron-sulfur cluster assembly"/>
    <property type="evidence" value="ECO:0007669"/>
    <property type="project" value="TreeGrafter"/>
</dbReference>
<evidence type="ECO:0000313" key="3">
    <source>
        <dbReference type="EMBL" id="NEZ56307.1"/>
    </source>
</evidence>
<dbReference type="SUPFAM" id="SSF103025">
    <property type="entry name" value="Folate-binding domain"/>
    <property type="match status" value="1"/>
</dbReference>
<evidence type="ECO:0000259" key="2">
    <source>
        <dbReference type="Pfam" id="PF01571"/>
    </source>
</evidence>
<dbReference type="Pfam" id="PF01571">
    <property type="entry name" value="GCV_T"/>
    <property type="match status" value="1"/>
</dbReference>
<keyword evidence="4" id="KW-1185">Reference proteome</keyword>
<name>A0A6M0RJB1_9CYAN</name>
<dbReference type="Proteomes" id="UP000481033">
    <property type="component" value="Unassembled WGS sequence"/>
</dbReference>
<dbReference type="NCBIfam" id="TIGR03317">
    <property type="entry name" value="ygfZ_signature"/>
    <property type="match status" value="1"/>
</dbReference>
<dbReference type="Gene3D" id="3.30.1360.120">
    <property type="entry name" value="Probable tRNA modification gtpase trme, domain 1"/>
    <property type="match status" value="1"/>
</dbReference>
<dbReference type="InterPro" id="IPR006222">
    <property type="entry name" value="GCVT_N"/>
</dbReference>
<dbReference type="AlphaFoldDB" id="A0A6M0RJB1"/>
<dbReference type="RefSeq" id="WP_163698298.1">
    <property type="nucleotide sequence ID" value="NZ_QXHD01000004.1"/>
</dbReference>
<keyword evidence="1" id="KW-0809">Transit peptide</keyword>
<evidence type="ECO:0000256" key="1">
    <source>
        <dbReference type="ARBA" id="ARBA00022946"/>
    </source>
</evidence>
<organism evidence="3 4">
    <name type="scientific">Adonisia turfae CCMR0081</name>
    <dbReference type="NCBI Taxonomy" id="2292702"/>
    <lineage>
        <taxon>Bacteria</taxon>
        <taxon>Bacillati</taxon>
        <taxon>Cyanobacteriota</taxon>
        <taxon>Adonisia</taxon>
        <taxon>Adonisia turfae</taxon>
    </lineage>
</organism>
<accession>A0A6M0RJB1</accession>
<dbReference type="PIRSF" id="PIRSF006487">
    <property type="entry name" value="GcvT"/>
    <property type="match status" value="1"/>
</dbReference>
<comment type="caution">
    <text evidence="3">The sequence shown here is derived from an EMBL/GenBank/DDBJ whole genome shotgun (WGS) entry which is preliminary data.</text>
</comment>
<dbReference type="PANTHER" id="PTHR22602">
    <property type="entry name" value="TRANSFERASE CAF17, MITOCHONDRIAL-RELATED"/>
    <property type="match status" value="1"/>
</dbReference>
<dbReference type="InterPro" id="IPR027266">
    <property type="entry name" value="TrmE/GcvT-like"/>
</dbReference>
<dbReference type="InterPro" id="IPR017703">
    <property type="entry name" value="YgfZ/GCV_T_CS"/>
</dbReference>
<proteinExistence type="predicted"/>
<feature type="domain" description="GCVT N-terminal" evidence="2">
    <location>
        <begin position="7"/>
        <end position="223"/>
    </location>
</feature>
<dbReference type="EMBL" id="QXHD01000004">
    <property type="protein sequence ID" value="NEZ56307.1"/>
    <property type="molecule type" value="Genomic_DNA"/>
</dbReference>
<dbReference type="PANTHER" id="PTHR22602:SF0">
    <property type="entry name" value="TRANSFERASE CAF17, MITOCHONDRIAL-RELATED"/>
    <property type="match status" value="1"/>
</dbReference>
<evidence type="ECO:0000313" key="4">
    <source>
        <dbReference type="Proteomes" id="UP000481033"/>
    </source>
</evidence>
<reference evidence="3 4" key="1">
    <citation type="journal article" date="2020" name="Microb. Ecol.">
        <title>Ecogenomics of the Marine Benthic Filamentous Cyanobacterium Adonisia.</title>
        <authorList>
            <person name="Walter J.M."/>
            <person name="Coutinho F.H."/>
            <person name="Leomil L."/>
            <person name="Hargreaves P.I."/>
            <person name="Campeao M.E."/>
            <person name="Vieira V.V."/>
            <person name="Silva B.S."/>
            <person name="Fistarol G.O."/>
            <person name="Salomon P.S."/>
            <person name="Sawabe T."/>
            <person name="Mino S."/>
            <person name="Hosokawa M."/>
            <person name="Miyashita H."/>
            <person name="Maruyama F."/>
            <person name="van Verk M.C."/>
            <person name="Dutilh B.E."/>
            <person name="Thompson C.C."/>
            <person name="Thompson F.L."/>
        </authorList>
    </citation>
    <scope>NUCLEOTIDE SEQUENCE [LARGE SCALE GENOMIC DNA]</scope>
    <source>
        <strain evidence="3 4">CCMR0081</strain>
    </source>
</reference>